<evidence type="ECO:0000313" key="2">
    <source>
        <dbReference type="Proteomes" id="UP000240880"/>
    </source>
</evidence>
<protein>
    <recommendedName>
        <fullName evidence="3">DUF72 domain-containing protein</fullName>
    </recommendedName>
</protein>
<evidence type="ECO:0000313" key="1">
    <source>
        <dbReference type="EMBL" id="PSN82650.1"/>
    </source>
</evidence>
<comment type="caution">
    <text evidence="1">The sequence shown here is derived from an EMBL/GenBank/DDBJ whole genome shotgun (WGS) entry which is preliminary data.</text>
</comment>
<dbReference type="AlphaFoldDB" id="A0A2R6A8D0"/>
<dbReference type="SUPFAM" id="SSF117396">
    <property type="entry name" value="TM1631-like"/>
    <property type="match status" value="1"/>
</dbReference>
<proteinExistence type="predicted"/>
<dbReference type="EMBL" id="NEXC01000060">
    <property type="protein sequence ID" value="PSN82650.1"/>
    <property type="molecule type" value="Genomic_DNA"/>
</dbReference>
<organism evidence="1 2">
    <name type="scientific">Candidatus Marsarchaeota G1 archaeon OSP_D</name>
    <dbReference type="NCBI Taxonomy" id="1978155"/>
    <lineage>
        <taxon>Archaea</taxon>
        <taxon>Candidatus Marsarchaeota</taxon>
        <taxon>Candidatus Marsarchaeota group 1</taxon>
    </lineage>
</organism>
<dbReference type="Gene3D" id="3.20.20.410">
    <property type="entry name" value="Protein of unknown function UPF0759"/>
    <property type="match status" value="1"/>
</dbReference>
<dbReference type="InterPro" id="IPR002763">
    <property type="entry name" value="DUF72"/>
</dbReference>
<dbReference type="Pfam" id="PF01904">
    <property type="entry name" value="DUF72"/>
    <property type="match status" value="1"/>
</dbReference>
<dbReference type="InterPro" id="IPR036520">
    <property type="entry name" value="UPF0759_sf"/>
</dbReference>
<name>A0A2R6A8D0_9ARCH</name>
<dbReference type="PANTHER" id="PTHR30348:SF4">
    <property type="entry name" value="DUF72 DOMAIN-CONTAINING PROTEIN"/>
    <property type="match status" value="1"/>
</dbReference>
<dbReference type="Proteomes" id="UP000240880">
    <property type="component" value="Unassembled WGS sequence"/>
</dbReference>
<reference evidence="1 2" key="1">
    <citation type="submission" date="2017-04" db="EMBL/GenBank/DDBJ databases">
        <title>Novel microbial lineages endemic to geothermal iron-oxide mats fill important gaps in the evolutionary history of Archaea.</title>
        <authorList>
            <person name="Jay Z.J."/>
            <person name="Beam J.P."/>
            <person name="Dlakic M."/>
            <person name="Rusch D.B."/>
            <person name="Kozubal M.A."/>
            <person name="Inskeep W.P."/>
        </authorList>
    </citation>
    <scope>NUCLEOTIDE SEQUENCE [LARGE SCALE GENOMIC DNA]</scope>
    <source>
        <strain evidence="1">OSP_D</strain>
    </source>
</reference>
<gene>
    <name evidence="1" type="ORF">B9Q01_07405</name>
</gene>
<accession>A0A2R6A8D0</accession>
<sequence length="243" mass="27966">MKIIVGCSGSAGLSMAAYKSAFSAMEVQSTFYRLPKLDTVKSWRSFFGEQFVFTMKAYQGITHRFDSPTWKKKNVRFPEGDPEKFGGLQPTQENFELWEKVIQFAKALKAEFVVVQLPPSFVKNQENLGNLVAFFGSVEKPFEVGVELRHTSWFEDPSELKWILEKLSLVDVTDPFKRDPVSVGDTLYFRLHGLAKNYSYKFTDGDLKLLQKRIEQFDAKKCYVFFNNVNMATDAKRFIELLA</sequence>
<dbReference type="PANTHER" id="PTHR30348">
    <property type="entry name" value="UNCHARACTERIZED PROTEIN YECE"/>
    <property type="match status" value="1"/>
</dbReference>
<evidence type="ECO:0008006" key="3">
    <source>
        <dbReference type="Google" id="ProtNLM"/>
    </source>
</evidence>